<feature type="active site" description="Proton donor" evidence="9">
    <location>
        <position position="185"/>
    </location>
</feature>
<name>H8KL59_SOLCM</name>
<keyword evidence="5" id="KW-0106">Calcium</keyword>
<dbReference type="PANTHER" id="PTHR10091:SF0">
    <property type="entry name" value="GALACTOSE MUTAROTASE"/>
    <property type="match status" value="1"/>
</dbReference>
<dbReference type="Proteomes" id="UP000007590">
    <property type="component" value="Chromosome"/>
</dbReference>
<dbReference type="EMBL" id="CP003349">
    <property type="protein sequence ID" value="AFD09142.1"/>
    <property type="molecule type" value="Genomic_DNA"/>
</dbReference>
<dbReference type="Gene3D" id="2.70.98.10">
    <property type="match status" value="1"/>
</dbReference>
<evidence type="ECO:0000256" key="2">
    <source>
        <dbReference type="ARBA" id="ARBA00005028"/>
    </source>
</evidence>
<dbReference type="Pfam" id="PF01263">
    <property type="entry name" value="Aldose_epim"/>
    <property type="match status" value="1"/>
</dbReference>
<dbReference type="UniPathway" id="UPA00242"/>
<dbReference type="CDD" id="cd09019">
    <property type="entry name" value="galactose_mutarotase_like"/>
    <property type="match status" value="1"/>
</dbReference>
<feature type="binding site" evidence="10">
    <location>
        <position position="249"/>
    </location>
    <ligand>
        <name>beta-D-galactose</name>
        <dbReference type="ChEBI" id="CHEBI:27667"/>
    </ligand>
</feature>
<comment type="similarity">
    <text evidence="3 8">Belongs to the aldose epimerase family.</text>
</comment>
<evidence type="ECO:0000313" key="12">
    <source>
        <dbReference type="EMBL" id="AFD09142.1"/>
    </source>
</evidence>
<dbReference type="GO" id="GO:0033499">
    <property type="term" value="P:galactose catabolic process via UDP-galactose, Leloir pathway"/>
    <property type="evidence" value="ECO:0007669"/>
    <property type="project" value="TreeGrafter"/>
</dbReference>
<comment type="catalytic activity">
    <reaction evidence="8">
        <text>alpha-D-glucose = beta-D-glucose</text>
        <dbReference type="Rhea" id="RHEA:10264"/>
        <dbReference type="ChEBI" id="CHEBI:15903"/>
        <dbReference type="ChEBI" id="CHEBI:17925"/>
        <dbReference type="EC" id="5.1.3.3"/>
    </reaction>
</comment>
<evidence type="ECO:0000256" key="7">
    <source>
        <dbReference type="ARBA" id="ARBA00023277"/>
    </source>
</evidence>
<comment type="cofactor">
    <cofactor evidence="1">
        <name>Ca(2+)</name>
        <dbReference type="ChEBI" id="CHEBI:29108"/>
    </cofactor>
</comment>
<evidence type="ECO:0000256" key="4">
    <source>
        <dbReference type="ARBA" id="ARBA00011245"/>
    </source>
</evidence>
<dbReference type="GO" id="GO:0004034">
    <property type="term" value="F:aldose 1-epimerase activity"/>
    <property type="evidence" value="ECO:0007669"/>
    <property type="project" value="UniProtKB-EC"/>
</dbReference>
<dbReference type="InterPro" id="IPR047215">
    <property type="entry name" value="Galactose_mutarotase-like"/>
</dbReference>
<dbReference type="GO" id="GO:0030246">
    <property type="term" value="F:carbohydrate binding"/>
    <property type="evidence" value="ECO:0007669"/>
    <property type="project" value="InterPro"/>
</dbReference>
<dbReference type="InterPro" id="IPR015443">
    <property type="entry name" value="Aldose_1-epimerase"/>
</dbReference>
<evidence type="ECO:0000256" key="5">
    <source>
        <dbReference type="ARBA" id="ARBA00022837"/>
    </source>
</evidence>
<dbReference type="OrthoDB" id="9779408at2"/>
<accession>H8KL59</accession>
<dbReference type="HOGENOM" id="CLU_031753_1_1_10"/>
<comment type="subunit">
    <text evidence="4">Monomer.</text>
</comment>
<dbReference type="EC" id="5.1.3.3" evidence="8"/>
<dbReference type="InterPro" id="IPR014718">
    <property type="entry name" value="GH-type_carb-bd"/>
</dbReference>
<dbReference type="KEGG" id="scn:Solca_4152"/>
<keyword evidence="6 8" id="KW-0413">Isomerase</keyword>
<dbReference type="STRING" id="929556.Solca_4152"/>
<feature type="binding site" evidence="11">
    <location>
        <begin position="185"/>
        <end position="187"/>
    </location>
    <ligand>
        <name>beta-D-galactose</name>
        <dbReference type="ChEBI" id="CHEBI:27667"/>
    </ligand>
</feature>
<sequence>MKITRELNGKTSDGQQLELVTLENDHKTIVKVTNLGGIITSMIFNSKNGEPVDIALGFDNSLDYLSPEYLKTDPHFGAVIGRYANRIKNAKFQIDGVEYQLAQTNGADCLHGGVEGFDKRVWEIVEIIESPELKVKMKYVSPDGEENFPGNLTVFLTIGLNNKDEISIAFDAETDKATAVNLTHHGYFNLNGGKGQIGDHLLTLNSSNYLEQDANYVTNGNLVNVKGTAHDFTSEKPINRDWDEKEGYDQSFVIDDKADGLKFAAKASSKETGIVFEVFTTDPVVHLYCGLYIPEIEGKYGINYGRYSAFCLETQIHPNAINVPSFPNTVLRPGEKMHSETVYKLSYAD</sequence>
<evidence type="ECO:0000256" key="8">
    <source>
        <dbReference type="PIRNR" id="PIRNR005096"/>
    </source>
</evidence>
<evidence type="ECO:0000313" key="13">
    <source>
        <dbReference type="Proteomes" id="UP000007590"/>
    </source>
</evidence>
<dbReference type="RefSeq" id="WP_014682364.1">
    <property type="nucleotide sequence ID" value="NC_017770.1"/>
</dbReference>
<keyword evidence="7 8" id="KW-0119">Carbohydrate metabolism</keyword>
<dbReference type="NCBIfam" id="NF008277">
    <property type="entry name" value="PRK11055.1"/>
    <property type="match status" value="1"/>
</dbReference>
<dbReference type="SUPFAM" id="SSF74650">
    <property type="entry name" value="Galactose mutarotase-like"/>
    <property type="match status" value="1"/>
</dbReference>
<evidence type="ECO:0000256" key="1">
    <source>
        <dbReference type="ARBA" id="ARBA00001913"/>
    </source>
</evidence>
<dbReference type="GO" id="GO:0006006">
    <property type="term" value="P:glucose metabolic process"/>
    <property type="evidence" value="ECO:0007669"/>
    <property type="project" value="TreeGrafter"/>
</dbReference>
<feature type="active site" description="Proton acceptor" evidence="9">
    <location>
        <position position="313"/>
    </location>
</feature>
<gene>
    <name evidence="12" type="ordered locus">Solca_4152</name>
</gene>
<evidence type="ECO:0000256" key="10">
    <source>
        <dbReference type="PIRSR" id="PIRSR005096-2"/>
    </source>
</evidence>
<evidence type="ECO:0000256" key="11">
    <source>
        <dbReference type="PIRSR" id="PIRSR005096-3"/>
    </source>
</evidence>
<reference evidence="12" key="1">
    <citation type="submission" date="2012-02" db="EMBL/GenBank/DDBJ databases">
        <title>The complete genome of Solitalea canadensis DSM 3403.</title>
        <authorList>
            <consortium name="US DOE Joint Genome Institute (JGI-PGF)"/>
            <person name="Lucas S."/>
            <person name="Copeland A."/>
            <person name="Lapidus A."/>
            <person name="Glavina del Rio T."/>
            <person name="Dalin E."/>
            <person name="Tice H."/>
            <person name="Bruce D."/>
            <person name="Goodwin L."/>
            <person name="Pitluck S."/>
            <person name="Peters L."/>
            <person name="Ovchinnikova G."/>
            <person name="Lu M."/>
            <person name="Kyrpides N."/>
            <person name="Mavromatis K."/>
            <person name="Ivanova N."/>
            <person name="Brettin T."/>
            <person name="Detter J.C."/>
            <person name="Han C."/>
            <person name="Larimer F."/>
            <person name="Land M."/>
            <person name="Hauser L."/>
            <person name="Markowitz V."/>
            <person name="Cheng J.-F."/>
            <person name="Hugenholtz P."/>
            <person name="Woyke T."/>
            <person name="Wu D."/>
            <person name="Spring S."/>
            <person name="Schroeder M."/>
            <person name="Kopitz M."/>
            <person name="Brambilla E."/>
            <person name="Klenk H.-P."/>
            <person name="Eisen J.A."/>
        </authorList>
    </citation>
    <scope>NUCLEOTIDE SEQUENCE</scope>
    <source>
        <strain evidence="12">DSM 3403</strain>
    </source>
</reference>
<keyword evidence="13" id="KW-1185">Reference proteome</keyword>
<protein>
    <recommendedName>
        <fullName evidence="8">Aldose 1-epimerase</fullName>
        <ecNumber evidence="8">5.1.3.3</ecNumber>
    </recommendedName>
</protein>
<dbReference type="eggNOG" id="COG2017">
    <property type="taxonomic scope" value="Bacteria"/>
</dbReference>
<organism evidence="12 13">
    <name type="scientific">Solitalea canadensis (strain ATCC 29591 / DSM 3403 / JCM 21819 / LMG 8368 / NBRC 15130 / NCIMB 12057 / USAM 9D)</name>
    <name type="common">Flexibacter canadensis</name>
    <dbReference type="NCBI Taxonomy" id="929556"/>
    <lineage>
        <taxon>Bacteria</taxon>
        <taxon>Pseudomonadati</taxon>
        <taxon>Bacteroidota</taxon>
        <taxon>Sphingobacteriia</taxon>
        <taxon>Sphingobacteriales</taxon>
        <taxon>Sphingobacteriaceae</taxon>
        <taxon>Solitalea</taxon>
    </lineage>
</organism>
<evidence type="ECO:0000256" key="3">
    <source>
        <dbReference type="ARBA" id="ARBA00006206"/>
    </source>
</evidence>
<comment type="pathway">
    <text evidence="2 8">Carbohydrate metabolism; hexose metabolism.</text>
</comment>
<proteinExistence type="inferred from homology"/>
<dbReference type="AlphaFoldDB" id="H8KL59"/>
<dbReference type="InterPro" id="IPR008183">
    <property type="entry name" value="Aldose_1/G6P_1-epimerase"/>
</dbReference>
<dbReference type="PANTHER" id="PTHR10091">
    <property type="entry name" value="ALDOSE-1-EPIMERASE"/>
    <property type="match status" value="1"/>
</dbReference>
<dbReference type="InterPro" id="IPR011013">
    <property type="entry name" value="Gal_mutarotase_sf_dom"/>
</dbReference>
<dbReference type="PIRSF" id="PIRSF005096">
    <property type="entry name" value="GALM"/>
    <property type="match status" value="1"/>
</dbReference>
<feature type="binding site" evidence="11">
    <location>
        <begin position="85"/>
        <end position="86"/>
    </location>
    <ligand>
        <name>beta-D-galactose</name>
        <dbReference type="ChEBI" id="CHEBI:27667"/>
    </ligand>
</feature>
<evidence type="ECO:0000256" key="6">
    <source>
        <dbReference type="ARBA" id="ARBA00023235"/>
    </source>
</evidence>
<evidence type="ECO:0000256" key="9">
    <source>
        <dbReference type="PIRSR" id="PIRSR005096-1"/>
    </source>
</evidence>